<dbReference type="RefSeq" id="WP_124553544.1">
    <property type="nucleotide sequence ID" value="NZ_CP033953.1"/>
</dbReference>
<organism evidence="1 2">
    <name type="scientific">Methylophilus methylotrophus</name>
    <name type="common">Bacterium W3A1</name>
    <dbReference type="NCBI Taxonomy" id="17"/>
    <lineage>
        <taxon>Bacteria</taxon>
        <taxon>Pseudomonadati</taxon>
        <taxon>Pseudomonadota</taxon>
        <taxon>Betaproteobacteria</taxon>
        <taxon>Nitrosomonadales</taxon>
        <taxon>Methylophilaceae</taxon>
        <taxon>Methylophilus</taxon>
    </lineage>
</organism>
<reference evidence="1 2" key="1">
    <citation type="submission" date="2018-09" db="EMBL/GenBank/DDBJ databases">
        <title>Metagenome Assembled Genomes from an Advanced Water Purification Facility.</title>
        <authorList>
            <person name="Stamps B.W."/>
            <person name="Spear J.R."/>
        </authorList>
    </citation>
    <scope>NUCLEOTIDE SEQUENCE [LARGE SCALE GENOMIC DNA]</scope>
    <source>
        <strain evidence="1">Bin_42_2</strain>
    </source>
</reference>
<dbReference type="STRING" id="1122236.GCA_000378225_01987"/>
<dbReference type="SMART" id="SM00855">
    <property type="entry name" value="PGAM"/>
    <property type="match status" value="1"/>
</dbReference>
<dbReference type="Gene3D" id="3.40.50.1240">
    <property type="entry name" value="Phosphoglycerate mutase-like"/>
    <property type="match status" value="1"/>
</dbReference>
<dbReference type="AlphaFoldDB" id="A0A5C7WQ79"/>
<dbReference type="Proteomes" id="UP000321374">
    <property type="component" value="Unassembled WGS sequence"/>
</dbReference>
<dbReference type="InterPro" id="IPR029033">
    <property type="entry name" value="His_PPase_superfam"/>
</dbReference>
<proteinExistence type="predicted"/>
<evidence type="ECO:0000313" key="2">
    <source>
        <dbReference type="Proteomes" id="UP000321374"/>
    </source>
</evidence>
<dbReference type="Pfam" id="PF00300">
    <property type="entry name" value="His_Phos_1"/>
    <property type="match status" value="1"/>
</dbReference>
<name>A0A5C7WQ79_METME</name>
<evidence type="ECO:0000313" key="1">
    <source>
        <dbReference type="EMBL" id="TXI38874.1"/>
    </source>
</evidence>
<dbReference type="EMBL" id="SSGG01000005">
    <property type="protein sequence ID" value="TXI38874.1"/>
    <property type="molecule type" value="Genomic_DNA"/>
</dbReference>
<evidence type="ECO:0008006" key="3">
    <source>
        <dbReference type="Google" id="ProtNLM"/>
    </source>
</evidence>
<gene>
    <name evidence="1" type="ORF">E6Q51_00330</name>
</gene>
<comment type="caution">
    <text evidence="1">The sequence shown here is derived from an EMBL/GenBank/DDBJ whole genome shotgun (WGS) entry which is preliminary data.</text>
</comment>
<dbReference type="SUPFAM" id="SSF53254">
    <property type="entry name" value="Phosphoglycerate mutase-like"/>
    <property type="match status" value="1"/>
</dbReference>
<dbReference type="CDD" id="cd07067">
    <property type="entry name" value="HP_PGM_like"/>
    <property type="match status" value="1"/>
</dbReference>
<sequence length="154" mass="17503">MSVRNLILWRHAEAEVLMHGASDLERALTKKGHKQAKQMAGWLKKYLPRQTYVLVSPSVRTRETIAYWGDDWQEDNRLAPERPLAPLLQLLAQSPFESVMLVGHQPWIGELAAHGLGMPDGQISIKKGAVWWLRLPKSGLPYKLYSVQSPDLIE</sequence>
<dbReference type="OrthoDB" id="92610at2"/>
<protein>
    <recommendedName>
        <fullName evidence="3">Phosphohistidine phosphatase SixA</fullName>
    </recommendedName>
</protein>
<accession>A0A5C7WQ79</accession>
<dbReference type="InterPro" id="IPR013078">
    <property type="entry name" value="His_Pase_superF_clade-1"/>
</dbReference>